<evidence type="ECO:0000313" key="2">
    <source>
        <dbReference type="Proteomes" id="UP000707356"/>
    </source>
</evidence>
<name>A0A951P7Q3_9CYAN</name>
<proteinExistence type="predicted"/>
<dbReference type="EMBL" id="JAHHHV010000009">
    <property type="protein sequence ID" value="MBW4464254.1"/>
    <property type="molecule type" value="Genomic_DNA"/>
</dbReference>
<comment type="caution">
    <text evidence="1">The sequence shown here is derived from an EMBL/GenBank/DDBJ whole genome shotgun (WGS) entry which is preliminary data.</text>
</comment>
<gene>
    <name evidence="1" type="ORF">KME07_02285</name>
</gene>
<reference evidence="1" key="1">
    <citation type="submission" date="2021-05" db="EMBL/GenBank/DDBJ databases">
        <authorList>
            <person name="Pietrasiak N."/>
            <person name="Ward R."/>
            <person name="Stajich J.E."/>
            <person name="Kurbessoian T."/>
        </authorList>
    </citation>
    <scope>NUCLEOTIDE SEQUENCE</scope>
    <source>
        <strain evidence="1">GSE-TBD4-15B</strain>
    </source>
</reference>
<accession>A0A951P7Q3</accession>
<organism evidence="1 2">
    <name type="scientific">Pegethrix bostrychoides GSE-TBD4-15B</name>
    <dbReference type="NCBI Taxonomy" id="2839662"/>
    <lineage>
        <taxon>Bacteria</taxon>
        <taxon>Bacillati</taxon>
        <taxon>Cyanobacteriota</taxon>
        <taxon>Cyanophyceae</taxon>
        <taxon>Oculatellales</taxon>
        <taxon>Oculatellaceae</taxon>
        <taxon>Pegethrix</taxon>
    </lineage>
</organism>
<protein>
    <submittedName>
        <fullName evidence="1">Uncharacterized protein</fullName>
    </submittedName>
</protein>
<evidence type="ECO:0000313" key="1">
    <source>
        <dbReference type="EMBL" id="MBW4464254.1"/>
    </source>
</evidence>
<reference evidence="1" key="2">
    <citation type="journal article" date="2022" name="Microbiol. Resour. Announc.">
        <title>Metagenome Sequencing to Explore Phylogenomics of Terrestrial Cyanobacteria.</title>
        <authorList>
            <person name="Ward R.D."/>
            <person name="Stajich J.E."/>
            <person name="Johansen J.R."/>
            <person name="Huntemann M."/>
            <person name="Clum A."/>
            <person name="Foster B."/>
            <person name="Foster B."/>
            <person name="Roux S."/>
            <person name="Palaniappan K."/>
            <person name="Varghese N."/>
            <person name="Mukherjee S."/>
            <person name="Reddy T.B.K."/>
            <person name="Daum C."/>
            <person name="Copeland A."/>
            <person name="Chen I.A."/>
            <person name="Ivanova N.N."/>
            <person name="Kyrpides N.C."/>
            <person name="Shapiro N."/>
            <person name="Eloe-Fadrosh E.A."/>
            <person name="Pietrasiak N."/>
        </authorList>
    </citation>
    <scope>NUCLEOTIDE SEQUENCE</scope>
    <source>
        <strain evidence="1">GSE-TBD4-15B</strain>
    </source>
</reference>
<dbReference type="AlphaFoldDB" id="A0A951P7Q3"/>
<sequence length="77" mass="8669">MMLNIWQDLNVMVAFFSRISPAQNLHIQLGMFMLRLQQEAVTAAMLSAVLLSATKGILQREVFPHVSLFVVLLLANK</sequence>
<dbReference type="Proteomes" id="UP000707356">
    <property type="component" value="Unassembled WGS sequence"/>
</dbReference>